<organism evidence="4 5">
    <name type="scientific">Nonomuraea typhae</name>
    <dbReference type="NCBI Taxonomy" id="2603600"/>
    <lineage>
        <taxon>Bacteria</taxon>
        <taxon>Bacillati</taxon>
        <taxon>Actinomycetota</taxon>
        <taxon>Actinomycetes</taxon>
        <taxon>Streptosporangiales</taxon>
        <taxon>Streptosporangiaceae</taxon>
        <taxon>Nonomuraea</taxon>
    </lineage>
</organism>
<evidence type="ECO:0000256" key="1">
    <source>
        <dbReference type="SAM" id="MobiDB-lite"/>
    </source>
</evidence>
<name>A0ABW7ZBF9_9ACTN</name>
<dbReference type="NCBIfam" id="NF004878">
    <property type="entry name" value="PRK06241.1-3"/>
    <property type="match status" value="1"/>
</dbReference>
<dbReference type="Gene3D" id="3.30.470.20">
    <property type="entry name" value="ATP-grasp fold, B domain"/>
    <property type="match status" value="1"/>
</dbReference>
<feature type="domain" description="Pyruvate phosphate dikinase AMP/ATP-binding" evidence="3">
    <location>
        <begin position="15"/>
        <end position="311"/>
    </location>
</feature>
<dbReference type="PANTHER" id="PTHR43615">
    <property type="entry name" value="PHOSPHOENOLPYRUVATE SYNTHASE-RELATED"/>
    <property type="match status" value="1"/>
</dbReference>
<sequence>MIATFEELDASQIARAGGKGANLGELTRAGLPVPGGFCVTTAAFESFVRGGPRMADLYAELDRIDPAELGALAALAGQVRAYLLALPFPAEVRAGVLAAWRKEGEERAYAVRSSATAEDLAGASFAGQQDSFLNVVGREQLLDAVRRCWASLFTDRAIAYRARGGFGHRGVGLAVVVQHMVEPEVSGVMFTADPVTGDRRDVVVNASWGLGEPIVSGLVDADLYRVRQGAVTGRVIGGKKVVVEPVPGGGTRTAETAGPSRRHGQALPDDRIRALAELGRRIERHYGTPQDIEWAWAGGRFHIVQSRPITSLFPVPERRGDGPRVYFSLGHQQMMTDPVTPLGRSVLRTFFPFGAGAPGEENPYLLPAGGRVYIDLTRVLSTRLGRPLLTRALATMDDQAAAAVEAVAARPEFRAAHRPGPRAELAVARFAALTFSRIATSLARPAAARAEAGEFITRTLRMTEAELAMGETGAARVRRVQRVLHRVSPGMYTRILLKPVAGMAAGALIGALSRRWLGDDAELPALARSLPGNVTTELGLAVGDLADLARDQPGVLAFLRTDGSGEWPAGEFADAFRAFLARYGMRAPGELDLARTRWQEDPAQLFAGILANVETLGPREHRERFQRGRREAGEAAKRLRARLRATRGGRAKAALMTRLVHVHRELLALREHDKDFTVRLFALLRRALHEEAARLVASGVLERVDDVHYLTLEELRRLLAREDPPVRPAVLVAGRRAAHEADGALRPPRVLTGDGEVVTVARAVPEREGTLAGQAVSAGVAEGRARVVLRPQDARLEPGDILVAPFTDPGWTPLFAAVRGLVLEVGGMMTHGAVVAREMGLPAVVGVDRATVLIPDGARVRLDGSRGTVDLL</sequence>
<dbReference type="InterPro" id="IPR002192">
    <property type="entry name" value="PPDK_AMP/ATP-bd"/>
</dbReference>
<protein>
    <submittedName>
        <fullName evidence="4">Phosphoenolpyruvate synthase</fullName>
    </submittedName>
</protein>
<dbReference type="Pfam" id="PF00391">
    <property type="entry name" value="PEP-utilizers"/>
    <property type="match status" value="1"/>
</dbReference>
<dbReference type="InterPro" id="IPR036637">
    <property type="entry name" value="Phosphohistidine_dom_sf"/>
</dbReference>
<dbReference type="InterPro" id="IPR013815">
    <property type="entry name" value="ATP_grasp_subdomain_1"/>
</dbReference>
<accession>A0ABW7ZBF9</accession>
<feature type="domain" description="PEP-utilising enzyme mobile" evidence="2">
    <location>
        <begin position="797"/>
        <end position="867"/>
    </location>
</feature>
<reference evidence="4 5" key="1">
    <citation type="submission" date="2024-10" db="EMBL/GenBank/DDBJ databases">
        <title>The Natural Products Discovery Center: Release of the First 8490 Sequenced Strains for Exploring Actinobacteria Biosynthetic Diversity.</title>
        <authorList>
            <person name="Kalkreuter E."/>
            <person name="Kautsar S.A."/>
            <person name="Yang D."/>
            <person name="Bader C.D."/>
            <person name="Teijaro C.N."/>
            <person name="Fluegel L."/>
            <person name="Davis C.M."/>
            <person name="Simpson J.R."/>
            <person name="Lauterbach L."/>
            <person name="Steele A.D."/>
            <person name="Gui C."/>
            <person name="Meng S."/>
            <person name="Li G."/>
            <person name="Viehrig K."/>
            <person name="Ye F."/>
            <person name="Su P."/>
            <person name="Kiefer A.F."/>
            <person name="Nichols A."/>
            <person name="Cepeda A.J."/>
            <person name="Yan W."/>
            <person name="Fan B."/>
            <person name="Jiang Y."/>
            <person name="Adhikari A."/>
            <person name="Zheng C.-J."/>
            <person name="Schuster L."/>
            <person name="Cowan T.M."/>
            <person name="Smanski M.J."/>
            <person name="Chevrette M.G."/>
            <person name="De Carvalho L.P.S."/>
            <person name="Shen B."/>
        </authorList>
    </citation>
    <scope>NUCLEOTIDE SEQUENCE [LARGE SCALE GENOMIC DNA]</scope>
    <source>
        <strain evidence="4 5">NPDC050545</strain>
    </source>
</reference>
<feature type="region of interest" description="Disordered" evidence="1">
    <location>
        <begin position="246"/>
        <end position="266"/>
    </location>
</feature>
<evidence type="ECO:0000259" key="2">
    <source>
        <dbReference type="Pfam" id="PF00391"/>
    </source>
</evidence>
<dbReference type="SUPFAM" id="SSF56059">
    <property type="entry name" value="Glutathione synthetase ATP-binding domain-like"/>
    <property type="match status" value="1"/>
</dbReference>
<evidence type="ECO:0000313" key="5">
    <source>
        <dbReference type="Proteomes" id="UP001612741"/>
    </source>
</evidence>
<dbReference type="Pfam" id="PF01326">
    <property type="entry name" value="PPDK_N"/>
    <property type="match status" value="1"/>
</dbReference>
<dbReference type="InterPro" id="IPR008279">
    <property type="entry name" value="PEP-util_enz_mobile_dom"/>
</dbReference>
<dbReference type="EMBL" id="JBITGY010000020">
    <property type="protein sequence ID" value="MFI6505501.1"/>
    <property type="molecule type" value="Genomic_DNA"/>
</dbReference>
<comment type="caution">
    <text evidence="4">The sequence shown here is derived from an EMBL/GenBank/DDBJ whole genome shotgun (WGS) entry which is preliminary data.</text>
</comment>
<evidence type="ECO:0000313" key="4">
    <source>
        <dbReference type="EMBL" id="MFI6505501.1"/>
    </source>
</evidence>
<dbReference type="Proteomes" id="UP001612741">
    <property type="component" value="Unassembled WGS sequence"/>
</dbReference>
<proteinExistence type="predicted"/>
<dbReference type="Gene3D" id="3.30.1490.20">
    <property type="entry name" value="ATP-grasp fold, A domain"/>
    <property type="match status" value="1"/>
</dbReference>
<dbReference type="RefSeq" id="WP_397091722.1">
    <property type="nucleotide sequence ID" value="NZ_JBITGY010000020.1"/>
</dbReference>
<gene>
    <name evidence="4" type="ORF">ACIBG2_49540</name>
</gene>
<dbReference type="Gene3D" id="3.50.30.10">
    <property type="entry name" value="Phosphohistidine domain"/>
    <property type="match status" value="1"/>
</dbReference>
<evidence type="ECO:0000259" key="3">
    <source>
        <dbReference type="Pfam" id="PF01326"/>
    </source>
</evidence>
<dbReference type="InterPro" id="IPR051549">
    <property type="entry name" value="PEP_Utilizing_Enz"/>
</dbReference>
<dbReference type="SUPFAM" id="SSF52009">
    <property type="entry name" value="Phosphohistidine domain"/>
    <property type="match status" value="1"/>
</dbReference>
<dbReference type="PANTHER" id="PTHR43615:SF1">
    <property type="entry name" value="PPDK_N DOMAIN-CONTAINING PROTEIN"/>
    <property type="match status" value="1"/>
</dbReference>
<keyword evidence="5" id="KW-1185">Reference proteome</keyword>